<name>A0A2T5LXP2_9EURO</name>
<evidence type="ECO:0000313" key="7">
    <source>
        <dbReference type="Proteomes" id="UP000244073"/>
    </source>
</evidence>
<feature type="region of interest" description="Disordered" evidence="4">
    <location>
        <begin position="113"/>
        <end position="148"/>
    </location>
</feature>
<organism evidence="6 7">
    <name type="scientific">Aspergillus ochraceoroseus IBT 24754</name>
    <dbReference type="NCBI Taxonomy" id="1392256"/>
    <lineage>
        <taxon>Eukaryota</taxon>
        <taxon>Fungi</taxon>
        <taxon>Dikarya</taxon>
        <taxon>Ascomycota</taxon>
        <taxon>Pezizomycotina</taxon>
        <taxon>Eurotiomycetes</taxon>
        <taxon>Eurotiomycetidae</taxon>
        <taxon>Eurotiales</taxon>
        <taxon>Aspergillaceae</taxon>
        <taxon>Aspergillus</taxon>
        <taxon>Aspergillus subgen. Nidulantes</taxon>
    </lineage>
</organism>
<accession>A0A2T5LXP2</accession>
<protein>
    <recommendedName>
        <fullName evidence="3">Putative gamma-glutamylcyclotransferase</fullName>
    </recommendedName>
</protein>
<dbReference type="CDD" id="cd06661">
    <property type="entry name" value="GGCT_like"/>
    <property type="match status" value="1"/>
</dbReference>
<evidence type="ECO:0000256" key="4">
    <source>
        <dbReference type="SAM" id="MobiDB-lite"/>
    </source>
</evidence>
<comment type="similarity">
    <text evidence="1">Belongs to the gamma-glutamylcyclotransferase family.</text>
</comment>
<comment type="caution">
    <text evidence="6">The sequence shown here is derived from an EMBL/GenBank/DDBJ whole genome shotgun (WGS) entry which is preliminary data.</text>
</comment>
<dbReference type="RefSeq" id="XP_040752449.1">
    <property type="nucleotide sequence ID" value="XM_040897224.1"/>
</dbReference>
<proteinExistence type="inferred from homology"/>
<dbReference type="PANTHER" id="PTHR31544">
    <property type="entry name" value="AIG2-LIKE PROTEIN D"/>
    <property type="match status" value="1"/>
</dbReference>
<dbReference type="VEuPathDB" id="FungiDB:P175DRAFT_0501689"/>
<dbReference type="EMBL" id="MSFN02000004">
    <property type="protein sequence ID" value="PTU21057.1"/>
    <property type="molecule type" value="Genomic_DNA"/>
</dbReference>
<dbReference type="Gene3D" id="3.10.490.10">
    <property type="entry name" value="Gamma-glutamyl cyclotransferase-like"/>
    <property type="match status" value="1"/>
</dbReference>
<dbReference type="InterPro" id="IPR009288">
    <property type="entry name" value="AIG2-like_dom"/>
</dbReference>
<dbReference type="InterPro" id="IPR013024">
    <property type="entry name" value="GGCT-like"/>
</dbReference>
<dbReference type="GeneID" id="63814106"/>
<gene>
    <name evidence="6" type="ORF">P175DRAFT_0501689</name>
</gene>
<evidence type="ECO:0000313" key="6">
    <source>
        <dbReference type="EMBL" id="PTU21057.1"/>
    </source>
</evidence>
<dbReference type="AlphaFoldDB" id="A0A2T5LXP2"/>
<dbReference type="Pfam" id="PF06094">
    <property type="entry name" value="GGACT"/>
    <property type="match status" value="1"/>
</dbReference>
<reference evidence="6 7" key="1">
    <citation type="journal article" date="2018" name="Proc. Natl. Acad. Sci. U.S.A.">
        <title>Linking secondary metabolites to gene clusters through genome sequencing of six diverse Aspergillus species.</title>
        <authorList>
            <person name="Kaerboelling I."/>
            <person name="Vesth T.C."/>
            <person name="Frisvad J.C."/>
            <person name="Nybo J.L."/>
            <person name="Theobald S."/>
            <person name="Kuo A."/>
            <person name="Bowyer P."/>
            <person name="Matsuda Y."/>
            <person name="Mondo S."/>
            <person name="Lyhne E.K."/>
            <person name="Kogle M.E."/>
            <person name="Clum A."/>
            <person name="Lipzen A."/>
            <person name="Salamov A."/>
            <person name="Ngan C.Y."/>
            <person name="Daum C."/>
            <person name="Chiniquy J."/>
            <person name="Barry K."/>
            <person name="LaButti K."/>
            <person name="Haridas S."/>
            <person name="Simmons B.A."/>
            <person name="Magnuson J.K."/>
            <person name="Mortensen U.H."/>
            <person name="Larsen T.O."/>
            <person name="Grigoriev I.V."/>
            <person name="Baker S.E."/>
            <person name="Andersen M.R."/>
        </authorList>
    </citation>
    <scope>NUCLEOTIDE SEQUENCE [LARGE SCALE GENOMIC DNA]</scope>
    <source>
        <strain evidence="6 7">IBT 24754</strain>
    </source>
</reference>
<dbReference type="PANTHER" id="PTHR31544:SF2">
    <property type="entry name" value="AIG2-LIKE PROTEIN D"/>
    <property type="match status" value="1"/>
</dbReference>
<dbReference type="InterPro" id="IPR036568">
    <property type="entry name" value="GGCT-like_sf"/>
</dbReference>
<feature type="compositionally biased region" description="Polar residues" evidence="4">
    <location>
        <begin position="128"/>
        <end position="138"/>
    </location>
</feature>
<evidence type="ECO:0000256" key="1">
    <source>
        <dbReference type="ARBA" id="ARBA00008861"/>
    </source>
</evidence>
<sequence length="209" mass="23185">MAPQILSRVIHGSATPAPWQTALLQFHPAILHGYRRHRVRGVDYPGIIIAAIPAATITETETETTPVMPAASVLGTLVSGLTNCDLHRLDIFEGSEYVREKVKVRILRETLLGGDEPEPEPEPGTGHTGANVNANRNMEFNGGGGGSEEHLREVLEAARAEFADEAEEVDAVTYVWVAGRDRLEDAEWDFEAFKRDKMAWWVNADERDW</sequence>
<dbReference type="SUPFAM" id="SSF110857">
    <property type="entry name" value="Gamma-glutamyl cyclotransferase-like"/>
    <property type="match status" value="1"/>
</dbReference>
<evidence type="ECO:0000256" key="2">
    <source>
        <dbReference type="ARBA" id="ARBA00022679"/>
    </source>
</evidence>
<evidence type="ECO:0000259" key="5">
    <source>
        <dbReference type="Pfam" id="PF06094"/>
    </source>
</evidence>
<dbReference type="Proteomes" id="UP000244073">
    <property type="component" value="Unassembled WGS sequence"/>
</dbReference>
<evidence type="ECO:0000256" key="3">
    <source>
        <dbReference type="ARBA" id="ARBA00030602"/>
    </source>
</evidence>
<dbReference type="InterPro" id="IPR045038">
    <property type="entry name" value="AIG2-like"/>
</dbReference>
<feature type="domain" description="Gamma-glutamylcyclotransferase AIG2-like" evidence="5">
    <location>
        <begin position="23"/>
        <end position="106"/>
    </location>
</feature>
<dbReference type="OrthoDB" id="1044435at2759"/>
<keyword evidence="2" id="KW-0808">Transferase</keyword>